<gene>
    <name evidence="2" type="ORF">C5749_01425</name>
</gene>
<dbReference type="Pfam" id="PF14534">
    <property type="entry name" value="DUF4440"/>
    <property type="match status" value="1"/>
</dbReference>
<dbReference type="AlphaFoldDB" id="A0A2S9JS65"/>
<protein>
    <submittedName>
        <fullName evidence="2">DUF4440 domain-containing protein</fullName>
    </submittedName>
</protein>
<accession>A0A2S9JS65</accession>
<feature type="domain" description="DUF4440" evidence="1">
    <location>
        <begin position="5"/>
        <end position="111"/>
    </location>
</feature>
<reference evidence="2 3" key="1">
    <citation type="submission" date="2018-02" db="EMBL/GenBank/DDBJ databases">
        <title>The draft genome of Sphingobacterium gobiense H7.</title>
        <authorList>
            <person name="Li L."/>
            <person name="Liu L."/>
            <person name="Zhang X."/>
            <person name="Wang T."/>
            <person name="Liang L."/>
        </authorList>
    </citation>
    <scope>NUCLEOTIDE SEQUENCE [LARGE SCALE GENOMIC DNA]</scope>
    <source>
        <strain evidence="2 3">ACCC 05757</strain>
    </source>
</reference>
<sequence>MESEILKLEAQLIAAILSSDVKVLDQLLHDELIFVNHLGMVLSKKEDLAPHISGDLKITELAVLNQQLHLFGDTCAVVVSKNIRGIYLDQPFENGVKFTRIWKLFNEHWKVIAASSVSC</sequence>
<dbReference type="InterPro" id="IPR027843">
    <property type="entry name" value="DUF4440"/>
</dbReference>
<evidence type="ECO:0000313" key="3">
    <source>
        <dbReference type="Proteomes" id="UP000238642"/>
    </source>
</evidence>
<dbReference type="Gene3D" id="3.10.450.50">
    <property type="match status" value="1"/>
</dbReference>
<evidence type="ECO:0000313" key="2">
    <source>
        <dbReference type="EMBL" id="PRD55981.1"/>
    </source>
</evidence>
<dbReference type="EMBL" id="PVBS01000001">
    <property type="protein sequence ID" value="PRD55981.1"/>
    <property type="molecule type" value="Genomic_DNA"/>
</dbReference>
<dbReference type="InterPro" id="IPR032710">
    <property type="entry name" value="NTF2-like_dom_sf"/>
</dbReference>
<name>A0A2S9JS65_9SPHI</name>
<evidence type="ECO:0000259" key="1">
    <source>
        <dbReference type="Pfam" id="PF14534"/>
    </source>
</evidence>
<dbReference type="RefSeq" id="WP_105722349.1">
    <property type="nucleotide sequence ID" value="NZ_PVBS01000001.1"/>
</dbReference>
<organism evidence="2 3">
    <name type="scientific">Sphingobacterium gobiense</name>
    <dbReference type="NCBI Taxonomy" id="1382456"/>
    <lineage>
        <taxon>Bacteria</taxon>
        <taxon>Pseudomonadati</taxon>
        <taxon>Bacteroidota</taxon>
        <taxon>Sphingobacteriia</taxon>
        <taxon>Sphingobacteriales</taxon>
        <taxon>Sphingobacteriaceae</taxon>
        <taxon>Sphingobacterium</taxon>
    </lineage>
</organism>
<dbReference type="Proteomes" id="UP000238642">
    <property type="component" value="Unassembled WGS sequence"/>
</dbReference>
<dbReference type="SUPFAM" id="SSF54427">
    <property type="entry name" value="NTF2-like"/>
    <property type="match status" value="1"/>
</dbReference>
<keyword evidence="3" id="KW-1185">Reference proteome</keyword>
<proteinExistence type="predicted"/>
<comment type="caution">
    <text evidence="2">The sequence shown here is derived from an EMBL/GenBank/DDBJ whole genome shotgun (WGS) entry which is preliminary data.</text>
</comment>
<dbReference type="OrthoDB" id="997066at2"/>